<gene>
    <name evidence="6" type="ORF">SAMN02745223_03441</name>
    <name evidence="5" type="ORF">VW29_02955</name>
</gene>
<accession>A0A0F5LVK7</accession>
<protein>
    <recommendedName>
        <fullName evidence="1">Thioredoxin reductase</fullName>
    </recommendedName>
</protein>
<dbReference type="PRINTS" id="PR00368">
    <property type="entry name" value="FADPNR"/>
</dbReference>
<dbReference type="Proteomes" id="UP000033608">
    <property type="component" value="Unassembled WGS sequence"/>
</dbReference>
<reference evidence="6 8" key="2">
    <citation type="submission" date="2016-11" db="EMBL/GenBank/DDBJ databases">
        <authorList>
            <person name="Jaros S."/>
            <person name="Januszkiewicz K."/>
            <person name="Wedrychowicz H."/>
        </authorList>
    </citation>
    <scope>NUCLEOTIDE SEQUENCE [LARGE SCALE GENOMIC DNA]</scope>
    <source>
        <strain evidence="6 8">DSM 17137</strain>
    </source>
</reference>
<evidence type="ECO:0000313" key="8">
    <source>
        <dbReference type="Proteomes" id="UP000184533"/>
    </source>
</evidence>
<dbReference type="EMBL" id="FQVC01000012">
    <property type="protein sequence ID" value="SHF73634.1"/>
    <property type="molecule type" value="Genomic_DNA"/>
</dbReference>
<dbReference type="RefSeq" id="WP_046133902.1">
    <property type="nucleotide sequence ID" value="NZ_FQVC01000012.1"/>
</dbReference>
<evidence type="ECO:0000259" key="4">
    <source>
        <dbReference type="Pfam" id="PF07992"/>
    </source>
</evidence>
<evidence type="ECO:0000256" key="1">
    <source>
        <dbReference type="ARBA" id="ARBA00018719"/>
    </source>
</evidence>
<dbReference type="Pfam" id="PF07992">
    <property type="entry name" value="Pyr_redox_2"/>
    <property type="match status" value="1"/>
</dbReference>
<dbReference type="EMBL" id="LAJF01000038">
    <property type="protein sequence ID" value="KKB86321.1"/>
    <property type="molecule type" value="Genomic_DNA"/>
</dbReference>
<dbReference type="InterPro" id="IPR036188">
    <property type="entry name" value="FAD/NAD-bd_sf"/>
</dbReference>
<evidence type="ECO:0000256" key="2">
    <source>
        <dbReference type="ARBA" id="ARBA00022630"/>
    </source>
</evidence>
<sequence length="296" mass="30900">MDDVIIVGGSFAGLTAAMQLGRARRKVTLLDSGLPRNRFAAHSHGVLGHDGKAPGDILAAGRAELAAYPSVRIINAKAAAAGGAMDDFSITSDDGETLRARRLVLSYGITDQFPDLPGFAESWGKSVLHCPYCHGFEVGDQRLGLLYVAEFSLHMASLLLDWSRDLTLFADGKDIPAEDRDRLAARGVTIVDPKVTALENQAGQLSAIALADGRSVGLDALFAHPRNAPACTLHAQLGVDMVETPLGLATKLLERQATSVPGIYAGGDLASGMHSVPLALSSGSIAGVAAHQSMLA</sequence>
<keyword evidence="2" id="KW-0285">Flavoprotein</keyword>
<keyword evidence="3" id="KW-0560">Oxidoreductase</keyword>
<dbReference type="InterPro" id="IPR023753">
    <property type="entry name" value="FAD/NAD-binding_dom"/>
</dbReference>
<keyword evidence="7" id="KW-1185">Reference proteome</keyword>
<dbReference type="GO" id="GO:0016491">
    <property type="term" value="F:oxidoreductase activity"/>
    <property type="evidence" value="ECO:0007669"/>
    <property type="project" value="UniProtKB-KW"/>
</dbReference>
<dbReference type="STRING" id="1121477.SAMN02745223_03441"/>
<evidence type="ECO:0000313" key="7">
    <source>
        <dbReference type="Proteomes" id="UP000033608"/>
    </source>
</evidence>
<evidence type="ECO:0000313" key="5">
    <source>
        <dbReference type="EMBL" id="KKB86321.1"/>
    </source>
</evidence>
<proteinExistence type="predicted"/>
<dbReference type="SUPFAM" id="SSF51905">
    <property type="entry name" value="FAD/NAD(P)-binding domain"/>
    <property type="match status" value="1"/>
</dbReference>
<dbReference type="OrthoDB" id="9786503at2"/>
<reference evidence="5 7" key="1">
    <citation type="submission" date="2015-03" db="EMBL/GenBank/DDBJ databases">
        <authorList>
            <person name="Hassan Y.I."/>
            <person name="Lepp D."/>
            <person name="Zhou T."/>
        </authorList>
    </citation>
    <scope>NUCLEOTIDE SEQUENCE [LARGE SCALE GENOMIC DNA]</scope>
    <source>
        <strain evidence="5 7">DSM 17137</strain>
    </source>
</reference>
<dbReference type="AlphaFoldDB" id="A0A0F5LVK7"/>
<feature type="domain" description="FAD/NAD(P)-binding" evidence="4">
    <location>
        <begin position="3"/>
        <end position="283"/>
    </location>
</feature>
<evidence type="ECO:0000256" key="3">
    <source>
        <dbReference type="ARBA" id="ARBA00023002"/>
    </source>
</evidence>
<dbReference type="Gene3D" id="3.50.50.60">
    <property type="entry name" value="FAD/NAD(P)-binding domain"/>
    <property type="match status" value="2"/>
</dbReference>
<name>A0A0F5LVK7_9HYPH</name>
<dbReference type="PANTHER" id="PTHR48105">
    <property type="entry name" value="THIOREDOXIN REDUCTASE 1-RELATED-RELATED"/>
    <property type="match status" value="1"/>
</dbReference>
<dbReference type="InterPro" id="IPR050097">
    <property type="entry name" value="Ferredoxin-NADP_redctase_2"/>
</dbReference>
<organism evidence="5 7">
    <name type="scientific">Devosia limi DSM 17137</name>
    <dbReference type="NCBI Taxonomy" id="1121477"/>
    <lineage>
        <taxon>Bacteria</taxon>
        <taxon>Pseudomonadati</taxon>
        <taxon>Pseudomonadota</taxon>
        <taxon>Alphaproteobacteria</taxon>
        <taxon>Hyphomicrobiales</taxon>
        <taxon>Devosiaceae</taxon>
        <taxon>Devosia</taxon>
    </lineage>
</organism>
<dbReference type="PRINTS" id="PR00469">
    <property type="entry name" value="PNDRDTASEII"/>
</dbReference>
<dbReference type="PATRIC" id="fig|1121477.3.peg.1646"/>
<evidence type="ECO:0000313" key="6">
    <source>
        <dbReference type="EMBL" id="SHF73634.1"/>
    </source>
</evidence>
<dbReference type="Proteomes" id="UP000184533">
    <property type="component" value="Unassembled WGS sequence"/>
</dbReference>